<proteinExistence type="predicted"/>
<protein>
    <recommendedName>
        <fullName evidence="2">Nitroreductase domain-containing protein</fullName>
    </recommendedName>
</protein>
<dbReference type="Proteomes" id="UP000355283">
    <property type="component" value="Unassembled WGS sequence"/>
</dbReference>
<evidence type="ECO:0000256" key="1">
    <source>
        <dbReference type="SAM" id="MobiDB-lite"/>
    </source>
</evidence>
<accession>A0A4D9D236</accession>
<dbReference type="InterPro" id="IPR050461">
    <property type="entry name" value="Nitroreductase_HadB/RutE"/>
</dbReference>
<evidence type="ECO:0000313" key="3">
    <source>
        <dbReference type="EMBL" id="TFJ85490.1"/>
    </source>
</evidence>
<evidence type="ECO:0000259" key="2">
    <source>
        <dbReference type="Pfam" id="PF00881"/>
    </source>
</evidence>
<feature type="domain" description="Nitroreductase" evidence="2">
    <location>
        <begin position="32"/>
        <end position="235"/>
    </location>
</feature>
<feature type="region of interest" description="Disordered" evidence="1">
    <location>
        <begin position="242"/>
        <end position="261"/>
    </location>
</feature>
<reference evidence="3 4" key="1">
    <citation type="submission" date="2019-01" db="EMBL/GenBank/DDBJ databases">
        <title>Nuclear Genome Assembly of the Microalgal Biofuel strain Nannochloropsis salina CCMP1776.</title>
        <authorList>
            <person name="Hovde B."/>
        </authorList>
    </citation>
    <scope>NUCLEOTIDE SEQUENCE [LARGE SCALE GENOMIC DNA]</scope>
    <source>
        <strain evidence="3 4">CCMP1776</strain>
    </source>
</reference>
<sequence>MTVHGARDAISEPSGASVSLLAGPFSQIVHSRFSNTHYASHKPVHISTLNELLRLTQRAPSSFNIQPFKLVVIRDPTLRDKIAHQAMLGANGNRVRTAPVTVVFAADVESSRLMPQVVALLRQAGTFPEGFLNKIPFFANLFSTGYPFSLLRWCLYWGKRVAMHVVGWFKAVPRLERPETWAVKNTMLAAMTFMLAASSHSLTTCPMEGFDARRLRHLLGLPTRYVLPVVVSLGYAATPGEEAAQGGKEGHAVSSKQPPPSLRFPMEEVVCEEAYGRPWKGVA</sequence>
<dbReference type="InterPro" id="IPR000415">
    <property type="entry name" value="Nitroreductase-like"/>
</dbReference>
<organism evidence="3 4">
    <name type="scientific">Nannochloropsis salina CCMP1776</name>
    <dbReference type="NCBI Taxonomy" id="1027361"/>
    <lineage>
        <taxon>Eukaryota</taxon>
        <taxon>Sar</taxon>
        <taxon>Stramenopiles</taxon>
        <taxon>Ochrophyta</taxon>
        <taxon>Eustigmatophyceae</taxon>
        <taxon>Eustigmatales</taxon>
        <taxon>Monodopsidaceae</taxon>
        <taxon>Microchloropsis</taxon>
        <taxon>Microchloropsis salina</taxon>
    </lineage>
</organism>
<dbReference type="OrthoDB" id="41362at2759"/>
<dbReference type="Pfam" id="PF00881">
    <property type="entry name" value="Nitroreductase"/>
    <property type="match status" value="1"/>
</dbReference>
<dbReference type="AlphaFoldDB" id="A0A4D9D236"/>
<dbReference type="Gene3D" id="3.40.109.10">
    <property type="entry name" value="NADH Oxidase"/>
    <property type="match status" value="1"/>
</dbReference>
<gene>
    <name evidence="3" type="ORF">NSK_003000</name>
</gene>
<comment type="caution">
    <text evidence="3">The sequence shown here is derived from an EMBL/GenBank/DDBJ whole genome shotgun (WGS) entry which is preliminary data.</text>
</comment>
<keyword evidence="4" id="KW-1185">Reference proteome</keyword>
<dbReference type="SUPFAM" id="SSF55469">
    <property type="entry name" value="FMN-dependent nitroreductase-like"/>
    <property type="match status" value="1"/>
</dbReference>
<dbReference type="PANTHER" id="PTHR43543">
    <property type="entry name" value="MALONIC SEMIALDEHYDE REDUCTASE RUTE-RELATED"/>
    <property type="match status" value="1"/>
</dbReference>
<dbReference type="PANTHER" id="PTHR43543:SF1">
    <property type="entry name" value="MALONIC SEMIALDEHYDE REDUCTASE RUTE-RELATED"/>
    <property type="match status" value="1"/>
</dbReference>
<name>A0A4D9D236_9STRA</name>
<dbReference type="InterPro" id="IPR029479">
    <property type="entry name" value="Nitroreductase"/>
</dbReference>
<dbReference type="GO" id="GO:0016491">
    <property type="term" value="F:oxidoreductase activity"/>
    <property type="evidence" value="ECO:0007669"/>
    <property type="project" value="InterPro"/>
</dbReference>
<dbReference type="EMBL" id="SDOX01000011">
    <property type="protein sequence ID" value="TFJ85490.1"/>
    <property type="molecule type" value="Genomic_DNA"/>
</dbReference>
<evidence type="ECO:0000313" key="4">
    <source>
        <dbReference type="Proteomes" id="UP000355283"/>
    </source>
</evidence>